<dbReference type="Proteomes" id="UP000324222">
    <property type="component" value="Unassembled WGS sequence"/>
</dbReference>
<sequence length="95" mass="10349">MQIVGRKSARLINTWQSGGKCCIAFAFISKPATFMEESVFMKKLQPAAKIYSTRAARKVLKGIRVAVSRLGSGFSPEMEVITRSPLRDKAGGALT</sequence>
<keyword evidence="2" id="KW-1185">Reference proteome</keyword>
<evidence type="ECO:0000313" key="2">
    <source>
        <dbReference type="Proteomes" id="UP000324222"/>
    </source>
</evidence>
<dbReference type="AlphaFoldDB" id="A0A5B7JWZ6"/>
<evidence type="ECO:0000313" key="1">
    <source>
        <dbReference type="EMBL" id="MPD01421.1"/>
    </source>
</evidence>
<gene>
    <name evidence="1" type="ORF">E2C01_096948</name>
</gene>
<proteinExistence type="predicted"/>
<dbReference type="EMBL" id="VSRR010127070">
    <property type="protein sequence ID" value="MPD01421.1"/>
    <property type="molecule type" value="Genomic_DNA"/>
</dbReference>
<name>A0A5B7JWZ6_PORTR</name>
<reference evidence="1 2" key="1">
    <citation type="submission" date="2019-05" db="EMBL/GenBank/DDBJ databases">
        <title>Another draft genome of Portunus trituberculatus and its Hox gene families provides insights of decapod evolution.</title>
        <authorList>
            <person name="Jeong J.-H."/>
            <person name="Song I."/>
            <person name="Kim S."/>
            <person name="Choi T."/>
            <person name="Kim D."/>
            <person name="Ryu S."/>
            <person name="Kim W."/>
        </authorList>
    </citation>
    <scope>NUCLEOTIDE SEQUENCE [LARGE SCALE GENOMIC DNA]</scope>
    <source>
        <tissue evidence="1">Muscle</tissue>
    </source>
</reference>
<comment type="caution">
    <text evidence="1">The sequence shown here is derived from an EMBL/GenBank/DDBJ whole genome shotgun (WGS) entry which is preliminary data.</text>
</comment>
<protein>
    <submittedName>
        <fullName evidence="1">Uncharacterized protein</fullName>
    </submittedName>
</protein>
<accession>A0A5B7JWZ6</accession>
<organism evidence="1 2">
    <name type="scientific">Portunus trituberculatus</name>
    <name type="common">Swimming crab</name>
    <name type="synonym">Neptunus trituberculatus</name>
    <dbReference type="NCBI Taxonomy" id="210409"/>
    <lineage>
        <taxon>Eukaryota</taxon>
        <taxon>Metazoa</taxon>
        <taxon>Ecdysozoa</taxon>
        <taxon>Arthropoda</taxon>
        <taxon>Crustacea</taxon>
        <taxon>Multicrustacea</taxon>
        <taxon>Malacostraca</taxon>
        <taxon>Eumalacostraca</taxon>
        <taxon>Eucarida</taxon>
        <taxon>Decapoda</taxon>
        <taxon>Pleocyemata</taxon>
        <taxon>Brachyura</taxon>
        <taxon>Eubrachyura</taxon>
        <taxon>Portunoidea</taxon>
        <taxon>Portunidae</taxon>
        <taxon>Portuninae</taxon>
        <taxon>Portunus</taxon>
    </lineage>
</organism>